<evidence type="ECO:0000256" key="1">
    <source>
        <dbReference type="ARBA" id="ARBA00004651"/>
    </source>
</evidence>
<evidence type="ECO:0000256" key="6">
    <source>
        <dbReference type="ARBA" id="ARBA00022741"/>
    </source>
</evidence>
<comment type="caution">
    <text evidence="17">The sequence shown here is derived from an EMBL/GenBank/DDBJ whole genome shotgun (WGS) entry which is preliminary data.</text>
</comment>
<dbReference type="RefSeq" id="WP_175612249.1">
    <property type="nucleotide sequence ID" value="NZ_CP088285.1"/>
</dbReference>
<evidence type="ECO:0000256" key="5">
    <source>
        <dbReference type="ARBA" id="ARBA00022692"/>
    </source>
</evidence>
<reference evidence="17" key="1">
    <citation type="submission" date="2020-06" db="EMBL/GenBank/DDBJ databases">
        <title>Whole Genome Sequence of Bradyrhizobium sp. Strain 1S1.</title>
        <authorList>
            <person name="Bromfield E.S.P."/>
            <person name="Cloutier S."/>
        </authorList>
    </citation>
    <scope>NUCLEOTIDE SEQUENCE [LARGE SCALE GENOMIC DNA]</scope>
    <source>
        <strain evidence="17">1S1</strain>
    </source>
</reference>
<feature type="domain" description="Peptidase C39" evidence="16">
    <location>
        <begin position="40"/>
        <end position="159"/>
    </location>
</feature>
<evidence type="ECO:0000256" key="12">
    <source>
        <dbReference type="ARBA" id="ARBA00043264"/>
    </source>
</evidence>
<keyword evidence="10 13" id="KW-0472">Membrane</keyword>
<dbReference type="SUPFAM" id="SSF52540">
    <property type="entry name" value="P-loop containing nucleoside triphosphate hydrolases"/>
    <property type="match status" value="1"/>
</dbReference>
<gene>
    <name evidence="17" type="ORF">HAP48_017430</name>
</gene>
<keyword evidence="7" id="KW-0067">ATP-binding</keyword>
<dbReference type="GO" id="GO:0043213">
    <property type="term" value="P:bacteriocin transport"/>
    <property type="evidence" value="ECO:0007669"/>
    <property type="project" value="UniProtKB-KW"/>
</dbReference>
<evidence type="ECO:0000256" key="10">
    <source>
        <dbReference type="ARBA" id="ARBA00023136"/>
    </source>
</evidence>
<feature type="transmembrane region" description="Helical" evidence="13">
    <location>
        <begin position="299"/>
        <end position="321"/>
    </location>
</feature>
<keyword evidence="3" id="KW-0813">Transport</keyword>
<dbReference type="GO" id="GO:0008233">
    <property type="term" value="F:peptidase activity"/>
    <property type="evidence" value="ECO:0007669"/>
    <property type="project" value="InterPro"/>
</dbReference>
<protein>
    <submittedName>
        <fullName evidence="17">NHLP family bacteriocin export ABC transporter peptidase/permease/ATPase subunit</fullName>
    </submittedName>
</protein>
<dbReference type="AlphaFoldDB" id="A0A973ZZX7"/>
<dbReference type="GO" id="GO:0034040">
    <property type="term" value="F:ATPase-coupled lipid transmembrane transporter activity"/>
    <property type="evidence" value="ECO:0007669"/>
    <property type="project" value="TreeGrafter"/>
</dbReference>
<dbReference type="PANTHER" id="PTHR24221:SF654">
    <property type="entry name" value="ATP-BINDING CASSETTE SUB-FAMILY B MEMBER 6"/>
    <property type="match status" value="1"/>
</dbReference>
<evidence type="ECO:0000256" key="9">
    <source>
        <dbReference type="ARBA" id="ARBA00022989"/>
    </source>
</evidence>
<sequence>MTASSRQTDARPALLDRLGNWIRRIPLPVRRRWVSPTVFQMEALECGAASLAMILAYHGLWVPLEKLREACGVSRDGSKASNVLKAARQFGLTAKGFRKEPATLHELPMPSIIHWNFNHFVVLERLDSDYAYLNDPSTGRRKVGHDEFDAAFTGVVLAMEPGPDFKPGGREPDLIPVLLRRLSNSLGAVLLLVALSMALVVPTILVPAFAKIFVDDVLIKHVEGWFTPLLIGMAMTAVARALMTAFQQSLLLRIQTKLTVTMVSQLLWHVLTLPMEFFTQRHSGDLANRIAASEQIAQLLSNGVAANALNLIAVVFVAVTMAFYDGLLAAISIAMALLNVLVLRLVARQREDLNRKLSIERAKLNGSTIEIIRTIETIKAGGLEDDAFARWAGFQAKVLNAERDLGVYSTFLDSCPIFLTGLTTAIVLGVGGLRIVDGALTIGGLVALQALLTSLVEPVNALVQQAAVFLAIKGNLFRIEDVFNYPARPLVPIERAPATMPAKLSGRVELKDISFGYSALEPPLIEDFSLVVEPGRRVALVGASGSGKSTVGRLVSGLYRPWSGDIRIDGWSMAEIPQEIFTNSVAYVDQEILLFEGTARDNLTLWDHTVAEASVSRALKDALIHEEVVVRAGNYDCHVAEDGRNFSGGQRQRLEIARALAGNPSVVVLDEATSALDPIVEKAIDDNLRRRGCTCIIVAHRLSTIRDCDEILVMSNGRVVQRGTHQELLAEGGEYVQLVSSE</sequence>
<keyword evidence="6" id="KW-0547">Nucleotide-binding</keyword>
<dbReference type="GO" id="GO:0016887">
    <property type="term" value="F:ATP hydrolysis activity"/>
    <property type="evidence" value="ECO:0007669"/>
    <property type="project" value="InterPro"/>
</dbReference>
<dbReference type="InterPro" id="IPR017871">
    <property type="entry name" value="ABC_transporter-like_CS"/>
</dbReference>
<dbReference type="InterPro" id="IPR027417">
    <property type="entry name" value="P-loop_NTPase"/>
</dbReference>
<dbReference type="PROSITE" id="PS00211">
    <property type="entry name" value="ABC_TRANSPORTER_1"/>
    <property type="match status" value="1"/>
</dbReference>
<name>A0A973ZZX7_9BRAD</name>
<evidence type="ECO:0000256" key="7">
    <source>
        <dbReference type="ARBA" id="ARBA00022840"/>
    </source>
</evidence>
<dbReference type="PROSITE" id="PS50990">
    <property type="entry name" value="PEPTIDASE_C39"/>
    <property type="match status" value="1"/>
</dbReference>
<dbReference type="PROSITE" id="PS50893">
    <property type="entry name" value="ABC_TRANSPORTER_2"/>
    <property type="match status" value="1"/>
</dbReference>
<comment type="subcellular location">
    <subcellularLocation>
        <location evidence="1">Cell membrane</location>
        <topology evidence="1">Multi-pass membrane protein</topology>
    </subcellularLocation>
</comment>
<evidence type="ECO:0000256" key="11">
    <source>
        <dbReference type="ARBA" id="ARBA00024722"/>
    </source>
</evidence>
<evidence type="ECO:0000259" key="15">
    <source>
        <dbReference type="PROSITE" id="PS50929"/>
    </source>
</evidence>
<dbReference type="GO" id="GO:0005886">
    <property type="term" value="C:plasma membrane"/>
    <property type="evidence" value="ECO:0007669"/>
    <property type="project" value="UniProtKB-SubCell"/>
</dbReference>
<dbReference type="FunFam" id="3.40.50.300:FF:000299">
    <property type="entry name" value="ABC transporter ATP-binding protein/permease"/>
    <property type="match status" value="1"/>
</dbReference>
<dbReference type="Gene3D" id="3.90.70.10">
    <property type="entry name" value="Cysteine proteinases"/>
    <property type="match status" value="1"/>
</dbReference>
<evidence type="ECO:0000256" key="2">
    <source>
        <dbReference type="ARBA" id="ARBA00005417"/>
    </source>
</evidence>
<feature type="transmembrane region" description="Helical" evidence="13">
    <location>
        <begin position="188"/>
        <end position="213"/>
    </location>
</feature>
<keyword evidence="9 13" id="KW-1133">Transmembrane helix</keyword>
<evidence type="ECO:0000256" key="13">
    <source>
        <dbReference type="SAM" id="Phobius"/>
    </source>
</evidence>
<comment type="similarity">
    <text evidence="2">Belongs to the ABC transporter superfamily.</text>
</comment>
<evidence type="ECO:0000259" key="16">
    <source>
        <dbReference type="PROSITE" id="PS50990"/>
    </source>
</evidence>
<feature type="transmembrane region" description="Helical" evidence="13">
    <location>
        <begin position="327"/>
        <end position="347"/>
    </location>
</feature>
<dbReference type="InterPro" id="IPR011527">
    <property type="entry name" value="ABC1_TM_dom"/>
</dbReference>
<keyword evidence="5 13" id="KW-0812">Transmembrane</keyword>
<dbReference type="PANTHER" id="PTHR24221">
    <property type="entry name" value="ATP-BINDING CASSETTE SUB-FAMILY B"/>
    <property type="match status" value="1"/>
</dbReference>
<accession>A0A973ZZX7</accession>
<dbReference type="InterPro" id="IPR005074">
    <property type="entry name" value="Peptidase_C39"/>
</dbReference>
<feature type="transmembrane region" description="Helical" evidence="13">
    <location>
        <begin position="225"/>
        <end position="243"/>
    </location>
</feature>
<evidence type="ECO:0000256" key="4">
    <source>
        <dbReference type="ARBA" id="ARBA00022475"/>
    </source>
</evidence>
<dbReference type="GO" id="GO:0140359">
    <property type="term" value="F:ABC-type transporter activity"/>
    <property type="evidence" value="ECO:0007669"/>
    <property type="project" value="InterPro"/>
</dbReference>
<dbReference type="InterPro" id="IPR003593">
    <property type="entry name" value="AAA+_ATPase"/>
</dbReference>
<proteinExistence type="inferred from homology"/>
<feature type="domain" description="ABC transporter" evidence="14">
    <location>
        <begin position="508"/>
        <end position="741"/>
    </location>
</feature>
<dbReference type="Pfam" id="PF03412">
    <property type="entry name" value="Peptidase_C39"/>
    <property type="match status" value="1"/>
</dbReference>
<dbReference type="SUPFAM" id="SSF90123">
    <property type="entry name" value="ABC transporter transmembrane region"/>
    <property type="match status" value="1"/>
</dbReference>
<dbReference type="InterPro" id="IPR003439">
    <property type="entry name" value="ABC_transporter-like_ATP-bd"/>
</dbReference>
<dbReference type="Pfam" id="PF00005">
    <property type="entry name" value="ABC_tran"/>
    <property type="match status" value="1"/>
</dbReference>
<comment type="function">
    <text evidence="11">Involved in beta-(1--&gt;2)glucan export. Transmembrane domains (TMD) form a pore in the inner membrane and the ATP-binding domain (NBD) is responsible for energy generation.</text>
</comment>
<dbReference type="CDD" id="cd18569">
    <property type="entry name" value="ABC_6TM_NHLM_bacteriocin"/>
    <property type="match status" value="1"/>
</dbReference>
<dbReference type="GO" id="GO:0015031">
    <property type="term" value="P:protein transport"/>
    <property type="evidence" value="ECO:0007669"/>
    <property type="project" value="UniProtKB-KW"/>
</dbReference>
<dbReference type="Pfam" id="PF00664">
    <property type="entry name" value="ABC_membrane"/>
    <property type="match status" value="1"/>
</dbReference>
<evidence type="ECO:0000259" key="14">
    <source>
        <dbReference type="PROSITE" id="PS50893"/>
    </source>
</evidence>
<dbReference type="InterPro" id="IPR022514">
    <property type="entry name" value="NHPM_micro_ABC1"/>
</dbReference>
<keyword evidence="8" id="KW-0653">Protein transport</keyword>
<keyword evidence="4" id="KW-1003">Cell membrane</keyword>
<keyword evidence="12" id="KW-0080">Bacteriocin transport</keyword>
<evidence type="ECO:0000256" key="8">
    <source>
        <dbReference type="ARBA" id="ARBA00022927"/>
    </source>
</evidence>
<dbReference type="GO" id="GO:0006508">
    <property type="term" value="P:proteolysis"/>
    <property type="evidence" value="ECO:0007669"/>
    <property type="project" value="InterPro"/>
</dbReference>
<feature type="domain" description="ABC transmembrane type-1" evidence="15">
    <location>
        <begin position="190"/>
        <end position="471"/>
    </location>
</feature>
<dbReference type="Gene3D" id="1.20.1560.10">
    <property type="entry name" value="ABC transporter type 1, transmembrane domain"/>
    <property type="match status" value="1"/>
</dbReference>
<dbReference type="InterPro" id="IPR039421">
    <property type="entry name" value="Type_1_exporter"/>
</dbReference>
<dbReference type="NCBIfam" id="TIGR03796">
    <property type="entry name" value="NHLM_micro_ABC1"/>
    <property type="match status" value="1"/>
</dbReference>
<evidence type="ECO:0000313" key="17">
    <source>
        <dbReference type="EMBL" id="NVI44696.1"/>
    </source>
</evidence>
<dbReference type="PROSITE" id="PS50929">
    <property type="entry name" value="ABC_TM1F"/>
    <property type="match status" value="1"/>
</dbReference>
<dbReference type="SMART" id="SM00382">
    <property type="entry name" value="AAA"/>
    <property type="match status" value="1"/>
</dbReference>
<dbReference type="Gene3D" id="3.40.50.300">
    <property type="entry name" value="P-loop containing nucleotide triphosphate hydrolases"/>
    <property type="match status" value="1"/>
</dbReference>
<dbReference type="EMBL" id="JAAOLE020000001">
    <property type="protein sequence ID" value="NVI44696.1"/>
    <property type="molecule type" value="Genomic_DNA"/>
</dbReference>
<dbReference type="InterPro" id="IPR036640">
    <property type="entry name" value="ABC1_TM_sf"/>
</dbReference>
<dbReference type="GO" id="GO:0005524">
    <property type="term" value="F:ATP binding"/>
    <property type="evidence" value="ECO:0007669"/>
    <property type="project" value="UniProtKB-KW"/>
</dbReference>
<organism evidence="17">
    <name type="scientific">Bradyrhizobium septentrionale</name>
    <dbReference type="NCBI Taxonomy" id="1404411"/>
    <lineage>
        <taxon>Bacteria</taxon>
        <taxon>Pseudomonadati</taxon>
        <taxon>Pseudomonadota</taxon>
        <taxon>Alphaproteobacteria</taxon>
        <taxon>Hyphomicrobiales</taxon>
        <taxon>Nitrobacteraceae</taxon>
        <taxon>Bradyrhizobium</taxon>
    </lineage>
</organism>
<evidence type="ECO:0000256" key="3">
    <source>
        <dbReference type="ARBA" id="ARBA00022448"/>
    </source>
</evidence>